<dbReference type="InterPro" id="IPR015890">
    <property type="entry name" value="Chorismate_C"/>
</dbReference>
<evidence type="ECO:0000259" key="5">
    <source>
        <dbReference type="Pfam" id="PF04715"/>
    </source>
</evidence>
<dbReference type="Pfam" id="PF00425">
    <property type="entry name" value="Chorismate_bind"/>
    <property type="match status" value="1"/>
</dbReference>
<dbReference type="Proteomes" id="UP000515955">
    <property type="component" value="Chromosome"/>
</dbReference>
<dbReference type="EC" id="4.1.3.27" evidence="1"/>
<dbReference type="AlphaFoldDB" id="A0A7G9SAU2"/>
<dbReference type="RefSeq" id="WP_187541966.1">
    <property type="nucleotide sequence ID" value="NZ_CP060717.1"/>
</dbReference>
<dbReference type="EMBL" id="CP060717">
    <property type="protein sequence ID" value="QNN64967.1"/>
    <property type="molecule type" value="Genomic_DNA"/>
</dbReference>
<dbReference type="PRINTS" id="PR00095">
    <property type="entry name" value="ANTSNTHASEI"/>
</dbReference>
<dbReference type="InterPro" id="IPR006805">
    <property type="entry name" value="Anth_synth_I_N"/>
</dbReference>
<proteinExistence type="predicted"/>
<keyword evidence="2" id="KW-0456">Lyase</keyword>
<evidence type="ECO:0000256" key="2">
    <source>
        <dbReference type="ARBA" id="ARBA00023239"/>
    </source>
</evidence>
<dbReference type="PANTHER" id="PTHR11236:SF49">
    <property type="entry name" value="ANTHRANILATE SYNTHASE COMPONENT 1"/>
    <property type="match status" value="1"/>
</dbReference>
<dbReference type="KEGG" id="srhi:H9L12_12315"/>
<dbReference type="GO" id="GO:0000162">
    <property type="term" value="P:L-tryptophan biosynthetic process"/>
    <property type="evidence" value="ECO:0007669"/>
    <property type="project" value="TreeGrafter"/>
</dbReference>
<dbReference type="SUPFAM" id="SSF56322">
    <property type="entry name" value="ADC synthase"/>
    <property type="match status" value="1"/>
</dbReference>
<protein>
    <recommendedName>
        <fullName evidence="1">anthranilate synthase</fullName>
        <ecNumber evidence="1">4.1.3.27</ecNumber>
    </recommendedName>
</protein>
<feature type="domain" description="Anthranilate synthase component I N-terminal" evidence="5">
    <location>
        <begin position="95"/>
        <end position="166"/>
    </location>
</feature>
<dbReference type="PANTHER" id="PTHR11236">
    <property type="entry name" value="AMINOBENZOATE/ANTHRANILATE SYNTHASE"/>
    <property type="match status" value="1"/>
</dbReference>
<dbReference type="InterPro" id="IPR019999">
    <property type="entry name" value="Anth_synth_I-like"/>
</dbReference>
<comment type="catalytic activity">
    <reaction evidence="3">
        <text>chorismate + L-glutamine = anthranilate + pyruvate + L-glutamate + H(+)</text>
        <dbReference type="Rhea" id="RHEA:21732"/>
        <dbReference type="ChEBI" id="CHEBI:15361"/>
        <dbReference type="ChEBI" id="CHEBI:15378"/>
        <dbReference type="ChEBI" id="CHEBI:16567"/>
        <dbReference type="ChEBI" id="CHEBI:29748"/>
        <dbReference type="ChEBI" id="CHEBI:29985"/>
        <dbReference type="ChEBI" id="CHEBI:58359"/>
        <dbReference type="EC" id="4.1.3.27"/>
    </reaction>
</comment>
<evidence type="ECO:0000256" key="1">
    <source>
        <dbReference type="ARBA" id="ARBA00012266"/>
    </source>
</evidence>
<evidence type="ECO:0000259" key="4">
    <source>
        <dbReference type="Pfam" id="PF00425"/>
    </source>
</evidence>
<sequence>MSRRLTGTHDPLALHAALVAKGRRPFLFRRTGQRALIVADSALRLEATGPDARICAVSEGGALLLEAVAERLAAHVTDRSDSDLSLHFPRCDDPDEEARAAAPTALDALRAMIAAAGPIDGDEPFATLAAGIIGFDHVDMVEDLPPRPTGDFPDLVFLLAETAIVVEASGAARVLAMAVGSDDEKTAHRQHHLAADRLANLSAICEHARAPAPVLAEPVSAAPDLDDAAFEATVVRLKEHITAGDIFQAVPSRVFRAPCDAPDVAFRRLVAADPSAYHYCFDSGHGVLFGASPETAVELAWRGDDMIVSVSPIAGTRPRGVTPDEDDRFEADLRLDAKEVAEHLMLVDLARNDVARVAVPGTRRVSRLLAVERFARVMHLVSTVEGRLADGADAIDAVRACLNVGTLSGAPKLRAIELIRSVERSARGPYGGAIGWIAGNGEMDSAVVIRSALVRDGVAEVRAGAGVVADSVPAAEAAETRAKASAVLAALGAAA</sequence>
<evidence type="ECO:0000313" key="6">
    <source>
        <dbReference type="EMBL" id="QNN64967.1"/>
    </source>
</evidence>
<reference evidence="6 7" key="1">
    <citation type="submission" date="2020-08" db="EMBL/GenBank/DDBJ databases">
        <title>Genome sequence of Sphingomonas rhizophila KACC 19189T.</title>
        <authorList>
            <person name="Hyun D.-W."/>
            <person name="Bae J.-W."/>
        </authorList>
    </citation>
    <scope>NUCLEOTIDE SEQUENCE [LARGE SCALE GENOMIC DNA]</scope>
    <source>
        <strain evidence="6 7">KACC 19189</strain>
    </source>
</reference>
<dbReference type="InterPro" id="IPR005801">
    <property type="entry name" value="ADC_synthase"/>
</dbReference>
<feature type="domain" description="Chorismate-utilising enzyme C-terminal" evidence="4">
    <location>
        <begin position="228"/>
        <end position="483"/>
    </location>
</feature>
<dbReference type="Gene3D" id="3.60.120.10">
    <property type="entry name" value="Anthranilate synthase"/>
    <property type="match status" value="1"/>
</dbReference>
<evidence type="ECO:0000256" key="3">
    <source>
        <dbReference type="ARBA" id="ARBA00047683"/>
    </source>
</evidence>
<gene>
    <name evidence="6" type="ORF">H9L12_12315</name>
</gene>
<name>A0A7G9SAU2_9SPHN</name>
<dbReference type="GO" id="GO:0004049">
    <property type="term" value="F:anthranilate synthase activity"/>
    <property type="evidence" value="ECO:0007669"/>
    <property type="project" value="UniProtKB-EC"/>
</dbReference>
<organism evidence="6 7">
    <name type="scientific">Sphingomonas rhizophila</name>
    <dbReference type="NCBI Taxonomy" id="2071607"/>
    <lineage>
        <taxon>Bacteria</taxon>
        <taxon>Pseudomonadati</taxon>
        <taxon>Pseudomonadota</taxon>
        <taxon>Alphaproteobacteria</taxon>
        <taxon>Sphingomonadales</taxon>
        <taxon>Sphingomonadaceae</taxon>
        <taxon>Sphingomonas</taxon>
    </lineage>
</organism>
<evidence type="ECO:0000313" key="7">
    <source>
        <dbReference type="Proteomes" id="UP000515955"/>
    </source>
</evidence>
<dbReference type="Pfam" id="PF04715">
    <property type="entry name" value="Anth_synt_I_N"/>
    <property type="match status" value="1"/>
</dbReference>
<accession>A0A7G9SAU2</accession>
<keyword evidence="7" id="KW-1185">Reference proteome</keyword>